<dbReference type="InterPro" id="IPR019861">
    <property type="entry name" value="PorP/SprF_Bacteroidetes"/>
</dbReference>
<dbReference type="Proteomes" id="UP000245618">
    <property type="component" value="Unassembled WGS sequence"/>
</dbReference>
<dbReference type="OrthoDB" id="648347at2"/>
<evidence type="ECO:0000256" key="1">
    <source>
        <dbReference type="SAM" id="SignalP"/>
    </source>
</evidence>
<evidence type="ECO:0000313" key="3">
    <source>
        <dbReference type="Proteomes" id="UP000245618"/>
    </source>
</evidence>
<accession>A0A2U1JYS0</accession>
<dbReference type="AlphaFoldDB" id="A0A2U1JYS0"/>
<reference evidence="2 3" key="1">
    <citation type="submission" date="2018-04" db="EMBL/GenBank/DDBJ databases">
        <title>Flavobacterium sp. nov., isolated from glacier ice.</title>
        <authorList>
            <person name="Liu Q."/>
            <person name="Xin Y.-H."/>
        </authorList>
    </citation>
    <scope>NUCLEOTIDE SEQUENCE [LARGE SCALE GENOMIC DNA]</scope>
    <source>
        <strain evidence="2 3">LB2P30</strain>
    </source>
</reference>
<organism evidence="2 3">
    <name type="scientific">Flavobacterium laiguense</name>
    <dbReference type="NCBI Taxonomy" id="2169409"/>
    <lineage>
        <taxon>Bacteria</taxon>
        <taxon>Pseudomonadati</taxon>
        <taxon>Bacteroidota</taxon>
        <taxon>Flavobacteriia</taxon>
        <taxon>Flavobacteriales</taxon>
        <taxon>Flavobacteriaceae</taxon>
        <taxon>Flavobacterium</taxon>
    </lineage>
</organism>
<name>A0A2U1JYS0_9FLAO</name>
<gene>
    <name evidence="2" type="ORF">DB891_05405</name>
</gene>
<keyword evidence="3" id="KW-1185">Reference proteome</keyword>
<feature type="chain" id="PRO_5015743358" description="Type IX secretion system membrane protein PorP/SprF" evidence="1">
    <location>
        <begin position="23"/>
        <end position="331"/>
    </location>
</feature>
<sequence length="331" mass="37462">MYRTIKFLVALFFITLNSFSQEGIPVYSDYLSDNYYLIFPSMAGASNCDKVRLTSRKQWFDQSDAPQLQTLSYNGRVGEKSGVGAIVFNDVNGYHSQFGFKATYAYHLMFSRDEVDLNQLSFGINAGVNQSQLDETDFQNSGDYDPALGNIVQKASYFNLDIGASYNVLDFSFNAVVKNVLETRQNIYTEYESDNLRKFIVSGGYVFGNADKILWEPSLLYQFVDKTKESALDINMKAYKNLSFGSLWAVLSYRRSFDGAEFSNGGGTNSQKLQYITPVLGFNYKNFMFAYTYSYLLGDIQYDTAGLHQLTLGLNLFCKPVKYDCNCPAIN</sequence>
<protein>
    <recommendedName>
        <fullName evidence="4">Type IX secretion system membrane protein PorP/SprF</fullName>
    </recommendedName>
</protein>
<dbReference type="NCBIfam" id="TIGR03519">
    <property type="entry name" value="T9SS_PorP_fam"/>
    <property type="match status" value="1"/>
</dbReference>
<comment type="caution">
    <text evidence="2">The sequence shown here is derived from an EMBL/GenBank/DDBJ whole genome shotgun (WGS) entry which is preliminary data.</text>
</comment>
<evidence type="ECO:0008006" key="4">
    <source>
        <dbReference type="Google" id="ProtNLM"/>
    </source>
</evidence>
<dbReference type="Pfam" id="PF11751">
    <property type="entry name" value="PorP_SprF"/>
    <property type="match status" value="1"/>
</dbReference>
<evidence type="ECO:0000313" key="2">
    <source>
        <dbReference type="EMBL" id="PWA10135.1"/>
    </source>
</evidence>
<dbReference type="EMBL" id="QCZH01000004">
    <property type="protein sequence ID" value="PWA10135.1"/>
    <property type="molecule type" value="Genomic_DNA"/>
</dbReference>
<keyword evidence="1" id="KW-0732">Signal</keyword>
<feature type="signal peptide" evidence="1">
    <location>
        <begin position="1"/>
        <end position="22"/>
    </location>
</feature>
<proteinExistence type="predicted"/>
<dbReference type="RefSeq" id="WP_116761372.1">
    <property type="nucleotide sequence ID" value="NZ_QCZH01000004.1"/>
</dbReference>